<protein>
    <submittedName>
        <fullName evidence="2">Uncharacterized protein</fullName>
    </submittedName>
</protein>
<keyword evidence="1" id="KW-1133">Transmembrane helix</keyword>
<name>A0A161Z0E6_9GAMM</name>
<proteinExistence type="predicted"/>
<sequence length="34" mass="3722">MADVKSALLFAALQSDLNLSSLCIILFGLHWALF</sequence>
<organism evidence="2 3">
    <name type="scientific">Pseudoalteromonas luteoviolacea S4060-1</name>
    <dbReference type="NCBI Taxonomy" id="1365257"/>
    <lineage>
        <taxon>Bacteria</taxon>
        <taxon>Pseudomonadati</taxon>
        <taxon>Pseudomonadota</taxon>
        <taxon>Gammaproteobacteria</taxon>
        <taxon>Alteromonadales</taxon>
        <taxon>Pseudoalteromonadaceae</taxon>
        <taxon>Pseudoalteromonas</taxon>
    </lineage>
</organism>
<evidence type="ECO:0000256" key="1">
    <source>
        <dbReference type="SAM" id="Phobius"/>
    </source>
</evidence>
<keyword evidence="1" id="KW-0472">Membrane</keyword>
<evidence type="ECO:0000313" key="3">
    <source>
        <dbReference type="Proteomes" id="UP000076661"/>
    </source>
</evidence>
<dbReference type="AlphaFoldDB" id="A0A161Z0E6"/>
<dbReference type="Proteomes" id="UP000076661">
    <property type="component" value="Unassembled WGS sequence"/>
</dbReference>
<keyword evidence="1" id="KW-0812">Transmembrane</keyword>
<accession>A0A161Z0E6</accession>
<comment type="caution">
    <text evidence="2">The sequence shown here is derived from an EMBL/GenBank/DDBJ whole genome shotgun (WGS) entry which is preliminary data.</text>
</comment>
<gene>
    <name evidence="2" type="ORF">N478_11445</name>
</gene>
<dbReference type="PATRIC" id="fig|1365257.3.peg.689"/>
<dbReference type="EMBL" id="AUXX01000005">
    <property type="protein sequence ID" value="KZN69240.1"/>
    <property type="molecule type" value="Genomic_DNA"/>
</dbReference>
<feature type="transmembrane region" description="Helical" evidence="1">
    <location>
        <begin position="7"/>
        <end position="33"/>
    </location>
</feature>
<evidence type="ECO:0000313" key="2">
    <source>
        <dbReference type="EMBL" id="KZN69240.1"/>
    </source>
</evidence>
<reference evidence="2 3" key="1">
    <citation type="submission" date="2013-07" db="EMBL/GenBank/DDBJ databases">
        <title>Comparative Genomic and Metabolomic Analysis of Twelve Strains of Pseudoalteromonas luteoviolacea.</title>
        <authorList>
            <person name="Vynne N.G."/>
            <person name="Mansson M."/>
            <person name="Gram L."/>
        </authorList>
    </citation>
    <scope>NUCLEOTIDE SEQUENCE [LARGE SCALE GENOMIC DNA]</scope>
    <source>
        <strain evidence="2 3">S4060-1</strain>
    </source>
</reference>